<evidence type="ECO:0000313" key="2">
    <source>
        <dbReference type="EMBL" id="KPW99096.1"/>
    </source>
</evidence>
<feature type="region of interest" description="Disordered" evidence="1">
    <location>
        <begin position="1"/>
        <end position="21"/>
    </location>
</feature>
<organism evidence="2 3">
    <name type="scientific">Pseudomonas syringae pv. castaneae</name>
    <dbReference type="NCBI Taxonomy" id="264450"/>
    <lineage>
        <taxon>Bacteria</taxon>
        <taxon>Pseudomonadati</taxon>
        <taxon>Pseudomonadota</taxon>
        <taxon>Gammaproteobacteria</taxon>
        <taxon>Pseudomonadales</taxon>
        <taxon>Pseudomonadaceae</taxon>
        <taxon>Pseudomonas</taxon>
        <taxon>Pseudomonas syringae</taxon>
    </lineage>
</organism>
<dbReference type="EMBL" id="LJQD01000078">
    <property type="protein sequence ID" value="KPW99096.1"/>
    <property type="molecule type" value="Genomic_DNA"/>
</dbReference>
<reference evidence="2 3" key="1">
    <citation type="submission" date="2015-09" db="EMBL/GenBank/DDBJ databases">
        <title>Genome announcement of multiple Pseudomonas syringae strains.</title>
        <authorList>
            <person name="Thakur S."/>
            <person name="Wang P.W."/>
            <person name="Gong Y."/>
            <person name="Weir B.S."/>
            <person name="Guttman D.S."/>
        </authorList>
    </citation>
    <scope>NUCLEOTIDE SEQUENCE [LARGE SCALE GENOMIC DNA]</scope>
    <source>
        <strain evidence="2 3">ICMP9419</strain>
    </source>
</reference>
<dbReference type="AlphaFoldDB" id="A0A0P9N9L5"/>
<sequence length="138" mass="15302">MYGRTVNDSPPQHVNSSRPAARKAIAARTEFIRALPIMNHPHVLFLRALRLAAPEGPQISDVHGVGSGWGRNDTLSFSPLGQRYSPVRNTCAQPTGKDMRQELGRHIKLFISLLWGSNHKPPEFPSDELTFTLHTPGC</sequence>
<proteinExistence type="predicted"/>
<protein>
    <submittedName>
        <fullName evidence="2">Uncharacterized protein</fullName>
    </submittedName>
</protein>
<feature type="compositionally biased region" description="Polar residues" evidence="1">
    <location>
        <begin position="1"/>
        <end position="18"/>
    </location>
</feature>
<dbReference type="PATRIC" id="fig|264450.4.peg.4344"/>
<accession>A0A0P9N9L5</accession>
<comment type="caution">
    <text evidence="2">The sequence shown here is derived from an EMBL/GenBank/DDBJ whole genome shotgun (WGS) entry which is preliminary data.</text>
</comment>
<evidence type="ECO:0000256" key="1">
    <source>
        <dbReference type="SAM" id="MobiDB-lite"/>
    </source>
</evidence>
<name>A0A0P9N9L5_PSESX</name>
<evidence type="ECO:0000313" key="3">
    <source>
        <dbReference type="Proteomes" id="UP000050381"/>
    </source>
</evidence>
<gene>
    <name evidence="2" type="ORF">ALO79_03633</name>
</gene>
<dbReference type="Proteomes" id="UP000050381">
    <property type="component" value="Unassembled WGS sequence"/>
</dbReference>